<accession>A0A4Y2ETH8</accession>
<evidence type="ECO:0008006" key="3">
    <source>
        <dbReference type="Google" id="ProtNLM"/>
    </source>
</evidence>
<reference evidence="1 2" key="1">
    <citation type="journal article" date="2019" name="Sci. Rep.">
        <title>Orb-weaving spider Araneus ventricosus genome elucidates the spidroin gene catalogue.</title>
        <authorList>
            <person name="Kono N."/>
            <person name="Nakamura H."/>
            <person name="Ohtoshi R."/>
            <person name="Moran D.A.P."/>
            <person name="Shinohara A."/>
            <person name="Yoshida Y."/>
            <person name="Fujiwara M."/>
            <person name="Mori M."/>
            <person name="Tomita M."/>
            <person name="Arakawa K."/>
        </authorList>
    </citation>
    <scope>NUCLEOTIDE SEQUENCE [LARGE SCALE GENOMIC DNA]</scope>
</reference>
<dbReference type="OrthoDB" id="6584804at2759"/>
<comment type="caution">
    <text evidence="1">The sequence shown here is derived from an EMBL/GenBank/DDBJ whole genome shotgun (WGS) entry which is preliminary data.</text>
</comment>
<protein>
    <recommendedName>
        <fullName evidence="3">HAT C-terminal dimerisation domain-containing protein</fullName>
    </recommendedName>
</protein>
<name>A0A4Y2ETH8_ARAVE</name>
<proteinExistence type="predicted"/>
<dbReference type="PANTHER" id="PTHR45913">
    <property type="entry name" value="EPM2A-INTERACTING PROTEIN 1"/>
    <property type="match status" value="1"/>
</dbReference>
<gene>
    <name evidence="1" type="ORF">AVEN_136722_1</name>
</gene>
<sequence>MEKWLKTGAPKRSASRTEIRTTDLAAMEITVYWQDDNHEMQRPTEWPAQVAVKEEYQELGVKAIQYLIPFTNTELVEKAFSSYTYIKNKYQNKLHAAPDMRLYLSSVELNFIKLSSMKQAQGSH</sequence>
<dbReference type="Proteomes" id="UP000499080">
    <property type="component" value="Unassembled WGS sequence"/>
</dbReference>
<evidence type="ECO:0000313" key="1">
    <source>
        <dbReference type="EMBL" id="GBM32171.1"/>
    </source>
</evidence>
<dbReference type="AlphaFoldDB" id="A0A4Y2ETH8"/>
<organism evidence="1 2">
    <name type="scientific">Araneus ventricosus</name>
    <name type="common">Orbweaver spider</name>
    <name type="synonym">Epeira ventricosa</name>
    <dbReference type="NCBI Taxonomy" id="182803"/>
    <lineage>
        <taxon>Eukaryota</taxon>
        <taxon>Metazoa</taxon>
        <taxon>Ecdysozoa</taxon>
        <taxon>Arthropoda</taxon>
        <taxon>Chelicerata</taxon>
        <taxon>Arachnida</taxon>
        <taxon>Araneae</taxon>
        <taxon>Araneomorphae</taxon>
        <taxon>Entelegynae</taxon>
        <taxon>Araneoidea</taxon>
        <taxon>Araneidae</taxon>
        <taxon>Araneus</taxon>
    </lineage>
</organism>
<dbReference type="PANTHER" id="PTHR45913:SF19">
    <property type="entry name" value="LOW QUALITY PROTEIN: ZINC FINGER BED DOMAIN-CONTAINING PROTEIN 5-LIKE"/>
    <property type="match status" value="1"/>
</dbReference>
<evidence type="ECO:0000313" key="2">
    <source>
        <dbReference type="Proteomes" id="UP000499080"/>
    </source>
</evidence>
<keyword evidence="2" id="KW-1185">Reference proteome</keyword>
<dbReference type="EMBL" id="BGPR01000700">
    <property type="protein sequence ID" value="GBM32171.1"/>
    <property type="molecule type" value="Genomic_DNA"/>
</dbReference>